<dbReference type="Pfam" id="PF13813">
    <property type="entry name" value="MBOAT_2"/>
    <property type="match status" value="1"/>
</dbReference>
<reference evidence="6 7" key="1">
    <citation type="journal article" date="2020" name="ISME J.">
        <title>Uncovering the hidden diversity of litter-decomposition mechanisms in mushroom-forming fungi.</title>
        <authorList>
            <person name="Floudas D."/>
            <person name="Bentzer J."/>
            <person name="Ahren D."/>
            <person name="Johansson T."/>
            <person name="Persson P."/>
            <person name="Tunlid A."/>
        </authorList>
    </citation>
    <scope>NUCLEOTIDE SEQUENCE [LARGE SCALE GENOMIC DNA]</scope>
    <source>
        <strain evidence="6 7">CBS 146.42</strain>
    </source>
</reference>
<dbReference type="Proteomes" id="UP000559027">
    <property type="component" value="Unassembled WGS sequence"/>
</dbReference>
<evidence type="ECO:0000256" key="2">
    <source>
        <dbReference type="ARBA" id="ARBA00022692"/>
    </source>
</evidence>
<accession>A0A8H5GBL0</accession>
<dbReference type="GO" id="GO:0016020">
    <property type="term" value="C:membrane"/>
    <property type="evidence" value="ECO:0007669"/>
    <property type="project" value="UniProtKB-SubCell"/>
</dbReference>
<dbReference type="EMBL" id="JAACJO010000002">
    <property type="protein sequence ID" value="KAF5361947.1"/>
    <property type="molecule type" value="Genomic_DNA"/>
</dbReference>
<organism evidence="6 7">
    <name type="scientific">Leucocoprinus leucothites</name>
    <dbReference type="NCBI Taxonomy" id="201217"/>
    <lineage>
        <taxon>Eukaryota</taxon>
        <taxon>Fungi</taxon>
        <taxon>Dikarya</taxon>
        <taxon>Basidiomycota</taxon>
        <taxon>Agaricomycotina</taxon>
        <taxon>Agaricomycetes</taxon>
        <taxon>Agaricomycetidae</taxon>
        <taxon>Agaricales</taxon>
        <taxon>Agaricineae</taxon>
        <taxon>Agaricaceae</taxon>
        <taxon>Leucocoprinus</taxon>
    </lineage>
</organism>
<keyword evidence="3" id="KW-1133">Transmembrane helix</keyword>
<evidence type="ECO:0000256" key="3">
    <source>
        <dbReference type="ARBA" id="ARBA00022989"/>
    </source>
</evidence>
<keyword evidence="2" id="KW-0812">Transmembrane</keyword>
<evidence type="ECO:0000313" key="7">
    <source>
        <dbReference type="Proteomes" id="UP000559027"/>
    </source>
</evidence>
<proteinExistence type="predicted"/>
<keyword evidence="7" id="KW-1185">Reference proteome</keyword>
<evidence type="ECO:0000313" key="6">
    <source>
        <dbReference type="EMBL" id="KAF5361947.1"/>
    </source>
</evidence>
<gene>
    <name evidence="6" type="ORF">D9756_002804</name>
</gene>
<evidence type="ECO:0000256" key="4">
    <source>
        <dbReference type="ARBA" id="ARBA00023136"/>
    </source>
</evidence>
<name>A0A8H5GBL0_9AGAR</name>
<comment type="subcellular location">
    <subcellularLocation>
        <location evidence="1">Membrane</location>
        <topology evidence="1">Multi-pass membrane protein</topology>
    </subcellularLocation>
</comment>
<dbReference type="OrthoDB" id="1077582at2759"/>
<protein>
    <recommendedName>
        <fullName evidence="5">Wax synthase domain-containing protein</fullName>
    </recommendedName>
</protein>
<comment type="caution">
    <text evidence="6">The sequence shown here is derived from an EMBL/GenBank/DDBJ whole genome shotgun (WGS) entry which is preliminary data.</text>
</comment>
<feature type="domain" description="Wax synthase" evidence="5">
    <location>
        <begin position="245"/>
        <end position="309"/>
    </location>
</feature>
<sequence length="317" mass="35938">MQLIRESCSKHVTATSYLLPLVLFPYHYISTQDVLDSFSRSTLFSSHNCRGYALPRLPGLSIRLPRRLILGPRQYPSHFLYIKYRYFCHLPNRLIHGDHAPRSLGPYPSTPSLEGAYTNQTTPPLLANDNSLSLHLVHGPYTWSAWRKLVLAGSVSSTVVDLERCLSYQEIHSVVGYCYLHQHFGQSDGDNPAFQGKVSLREGGFVKQVVNVGLFWWTIASSQLFNYTLSAILLVSLGIYEPYDWPSLYGRWSDAKSVRKFWGQTWHQLLRRPLQEHGKFIPERILGLAPGSIITSYFQLYTAFLLSGSVTPSGIGQ</sequence>
<keyword evidence="4" id="KW-0472">Membrane</keyword>
<dbReference type="AlphaFoldDB" id="A0A8H5GBL0"/>
<dbReference type="InterPro" id="IPR032805">
    <property type="entry name" value="Wax_synthase_dom"/>
</dbReference>
<evidence type="ECO:0000259" key="5">
    <source>
        <dbReference type="Pfam" id="PF13813"/>
    </source>
</evidence>
<evidence type="ECO:0000256" key="1">
    <source>
        <dbReference type="ARBA" id="ARBA00004141"/>
    </source>
</evidence>